<feature type="region of interest" description="Disordered" evidence="1">
    <location>
        <begin position="24"/>
        <end position="49"/>
    </location>
</feature>
<proteinExistence type="predicted"/>
<evidence type="ECO:0000256" key="1">
    <source>
        <dbReference type="SAM" id="MobiDB-lite"/>
    </source>
</evidence>
<organism evidence="2">
    <name type="scientific">viral metagenome</name>
    <dbReference type="NCBI Taxonomy" id="1070528"/>
    <lineage>
        <taxon>unclassified sequences</taxon>
        <taxon>metagenomes</taxon>
        <taxon>organismal metagenomes</taxon>
    </lineage>
</organism>
<feature type="compositionally biased region" description="Basic residues" evidence="1">
    <location>
        <begin position="75"/>
        <end position="90"/>
    </location>
</feature>
<feature type="compositionally biased region" description="Basic and acidic residues" evidence="1">
    <location>
        <begin position="62"/>
        <end position="72"/>
    </location>
</feature>
<accession>A0A6C0JFC7</accession>
<dbReference type="EMBL" id="MN740401">
    <property type="protein sequence ID" value="QHU04525.1"/>
    <property type="molecule type" value="Genomic_DNA"/>
</dbReference>
<sequence length="90" mass="10587">MSEAIQKKAAALLKKIKQAETDLGRTKHAHAWTSDPNLKRIKPQDHAAHVEKLKKKVADLNEKYRKLEENSRTHGGTRRRHSRRHHTRRR</sequence>
<protein>
    <submittedName>
        <fullName evidence="2">Uncharacterized protein</fullName>
    </submittedName>
</protein>
<reference evidence="2" key="1">
    <citation type="journal article" date="2020" name="Nature">
        <title>Giant virus diversity and host interactions through global metagenomics.</title>
        <authorList>
            <person name="Schulz F."/>
            <person name="Roux S."/>
            <person name="Paez-Espino D."/>
            <person name="Jungbluth S."/>
            <person name="Walsh D.A."/>
            <person name="Denef V.J."/>
            <person name="McMahon K.D."/>
            <person name="Konstantinidis K.T."/>
            <person name="Eloe-Fadrosh E.A."/>
            <person name="Kyrpides N.C."/>
            <person name="Woyke T."/>
        </authorList>
    </citation>
    <scope>NUCLEOTIDE SEQUENCE</scope>
    <source>
        <strain evidence="2">GVMAG-M-3300027708-51</strain>
    </source>
</reference>
<feature type="region of interest" description="Disordered" evidence="1">
    <location>
        <begin position="62"/>
        <end position="90"/>
    </location>
</feature>
<name>A0A6C0JFC7_9ZZZZ</name>
<dbReference type="AlphaFoldDB" id="A0A6C0JFC7"/>
<evidence type="ECO:0000313" key="2">
    <source>
        <dbReference type="EMBL" id="QHU04525.1"/>
    </source>
</evidence>